<sequence length="41" mass="4445">MRRRKPDILVVLAVLVVTGVLATSVAQGMIGDSRPQIEAQR</sequence>
<dbReference type="Proteomes" id="UP000199648">
    <property type="component" value="Unassembled WGS sequence"/>
</dbReference>
<name>A0A1G5QGW1_9GAMM</name>
<dbReference type="EMBL" id="FMWD01000006">
    <property type="protein sequence ID" value="SCZ60868.1"/>
    <property type="molecule type" value="Genomic_DNA"/>
</dbReference>
<keyword evidence="2" id="KW-1185">Reference proteome</keyword>
<evidence type="ECO:0000313" key="1">
    <source>
        <dbReference type="EMBL" id="SCZ60868.1"/>
    </source>
</evidence>
<reference evidence="1 2" key="1">
    <citation type="submission" date="2016-10" db="EMBL/GenBank/DDBJ databases">
        <authorList>
            <person name="de Groot N.N."/>
        </authorList>
    </citation>
    <scope>NUCLEOTIDE SEQUENCE [LARGE SCALE GENOMIC DNA]</scope>
    <source>
        <strain evidence="1 2">HLD2</strain>
    </source>
</reference>
<gene>
    <name evidence="1" type="ORF">SAMN03097708_02045</name>
</gene>
<dbReference type="RefSeq" id="WP_281180201.1">
    <property type="nucleotide sequence ID" value="NZ_FMWD01000006.1"/>
</dbReference>
<accession>A0A1G5QGW1</accession>
<proteinExistence type="predicted"/>
<protein>
    <submittedName>
        <fullName evidence="1">Uncharacterized protein</fullName>
    </submittedName>
</protein>
<evidence type="ECO:0000313" key="2">
    <source>
        <dbReference type="Proteomes" id="UP000199648"/>
    </source>
</evidence>
<dbReference type="AlphaFoldDB" id="A0A1G5QGW1"/>
<organism evidence="1 2">
    <name type="scientific">Thiohalomonas denitrificans</name>
    <dbReference type="NCBI Taxonomy" id="415747"/>
    <lineage>
        <taxon>Bacteria</taxon>
        <taxon>Pseudomonadati</taxon>
        <taxon>Pseudomonadota</taxon>
        <taxon>Gammaproteobacteria</taxon>
        <taxon>Thiohalomonadales</taxon>
        <taxon>Thiohalomonadaceae</taxon>
        <taxon>Thiohalomonas</taxon>
    </lineage>
</organism>